<dbReference type="Proteomes" id="UP000346198">
    <property type="component" value="Unassembled WGS sequence"/>
</dbReference>
<gene>
    <name evidence="1" type="ORF">SCARR_03648</name>
</gene>
<protein>
    <submittedName>
        <fullName evidence="1">Uncharacterized protein</fullName>
    </submittedName>
</protein>
<reference evidence="1 2" key="1">
    <citation type="submission" date="2019-04" db="EMBL/GenBank/DDBJ databases">
        <authorList>
            <person name="Van Vliet M D."/>
        </authorList>
    </citation>
    <scope>NUCLEOTIDE SEQUENCE [LARGE SCALE GENOMIC DNA]</scope>
    <source>
        <strain evidence="1 2">F21</strain>
    </source>
</reference>
<evidence type="ECO:0000313" key="2">
    <source>
        <dbReference type="Proteomes" id="UP000346198"/>
    </source>
</evidence>
<sequence>MSRNPSRRAIELALCFAVMMHLLLFMAVHPATEGLAAASRPPKTSYLPQSGGTLSMSGVAVRTIKSPVIFSLPSGMGFSRELQRRDVRTRLTFSQQVQSEHFLNVAPVGPGYGALVVPQELMLTAKGGSAPSLPDAGVESLEKRPSARRVNLAPELMARLVDGVVLPPELNQEVEVPWEVRASVTVSEQGAVKHVFLDQPLESAPLNQRVLLLLYGLHFKSGGPVEGSIEIYSPESSANGGAK</sequence>
<evidence type="ECO:0000313" key="1">
    <source>
        <dbReference type="EMBL" id="VGO21574.1"/>
    </source>
</evidence>
<proteinExistence type="predicted"/>
<accession>A0A6C2UQJ6</accession>
<organism evidence="1 2">
    <name type="scientific">Pontiella sulfatireligans</name>
    <dbReference type="NCBI Taxonomy" id="2750658"/>
    <lineage>
        <taxon>Bacteria</taxon>
        <taxon>Pseudomonadati</taxon>
        <taxon>Kiritimatiellota</taxon>
        <taxon>Kiritimatiellia</taxon>
        <taxon>Kiritimatiellales</taxon>
        <taxon>Pontiellaceae</taxon>
        <taxon>Pontiella</taxon>
    </lineage>
</organism>
<dbReference type="AlphaFoldDB" id="A0A6C2UQJ6"/>
<keyword evidence="2" id="KW-1185">Reference proteome</keyword>
<dbReference type="EMBL" id="CAAHFH010000002">
    <property type="protein sequence ID" value="VGO21574.1"/>
    <property type="molecule type" value="Genomic_DNA"/>
</dbReference>
<name>A0A6C2UQJ6_9BACT</name>
<dbReference type="RefSeq" id="WP_136063022.1">
    <property type="nucleotide sequence ID" value="NZ_CAAHFH010000002.1"/>
</dbReference>